<protein>
    <submittedName>
        <fullName evidence="1">Uncharacterized protein</fullName>
    </submittedName>
</protein>
<reference evidence="1 2" key="1">
    <citation type="submission" date="2024-03" db="EMBL/GenBank/DDBJ databases">
        <title>A high-quality draft genome sequence of Diaporthe vaccinii, a causative agent of upright dieback and viscid rot disease in cranberry plants.</title>
        <authorList>
            <person name="Sarrasin M."/>
            <person name="Lang B.F."/>
            <person name="Burger G."/>
        </authorList>
    </citation>
    <scope>NUCLEOTIDE SEQUENCE [LARGE SCALE GENOMIC DNA]</scope>
    <source>
        <strain evidence="1 2">IS7</strain>
    </source>
</reference>
<dbReference type="EMBL" id="JBAWTH010000025">
    <property type="protein sequence ID" value="KAL2286232.1"/>
    <property type="molecule type" value="Genomic_DNA"/>
</dbReference>
<evidence type="ECO:0000313" key="1">
    <source>
        <dbReference type="EMBL" id="KAL2286232.1"/>
    </source>
</evidence>
<comment type="caution">
    <text evidence="1">The sequence shown here is derived from an EMBL/GenBank/DDBJ whole genome shotgun (WGS) entry which is preliminary data.</text>
</comment>
<dbReference type="Proteomes" id="UP001600888">
    <property type="component" value="Unassembled WGS sequence"/>
</dbReference>
<keyword evidence="2" id="KW-1185">Reference proteome</keyword>
<evidence type="ECO:0000313" key="2">
    <source>
        <dbReference type="Proteomes" id="UP001600888"/>
    </source>
</evidence>
<gene>
    <name evidence="1" type="ORF">FJTKL_07036</name>
</gene>
<organism evidence="1 2">
    <name type="scientific">Diaporthe vaccinii</name>
    <dbReference type="NCBI Taxonomy" id="105482"/>
    <lineage>
        <taxon>Eukaryota</taxon>
        <taxon>Fungi</taxon>
        <taxon>Dikarya</taxon>
        <taxon>Ascomycota</taxon>
        <taxon>Pezizomycotina</taxon>
        <taxon>Sordariomycetes</taxon>
        <taxon>Sordariomycetidae</taxon>
        <taxon>Diaporthales</taxon>
        <taxon>Diaporthaceae</taxon>
        <taxon>Diaporthe</taxon>
        <taxon>Diaporthe eres species complex</taxon>
    </lineage>
</organism>
<accession>A0ABR4EUV8</accession>
<proteinExistence type="predicted"/>
<name>A0ABR4EUV8_9PEZI</name>
<sequence length="87" mass="10277">MHGIELSFSFYLSPIKWEVANVRVSKTSVNRTYTKDKRLLTYPSRCECMPRLIFPGLNGRNQIIFVRHLVKIMWIQKNSTISRFSRA</sequence>